<feature type="domain" description="Dynamin-type G" evidence="4">
    <location>
        <begin position="37"/>
        <end position="321"/>
    </location>
</feature>
<dbReference type="GO" id="GO:0048312">
    <property type="term" value="P:intracellular distribution of mitochondria"/>
    <property type="evidence" value="ECO:0007669"/>
    <property type="project" value="TreeGrafter"/>
</dbReference>
<evidence type="ECO:0000313" key="6">
    <source>
        <dbReference type="Proteomes" id="UP001140562"/>
    </source>
</evidence>
<dbReference type="EMBL" id="JAPEUV010000173">
    <property type="protein sequence ID" value="KAJ4330883.1"/>
    <property type="molecule type" value="Genomic_DNA"/>
</dbReference>
<evidence type="ECO:0000313" key="5">
    <source>
        <dbReference type="EMBL" id="KAJ4330883.1"/>
    </source>
</evidence>
<dbReference type="SUPFAM" id="SSF52540">
    <property type="entry name" value="P-loop containing nucleoside triphosphate hydrolases"/>
    <property type="match status" value="1"/>
</dbReference>
<dbReference type="InterPro" id="IPR000375">
    <property type="entry name" value="Dynamin_stalk"/>
</dbReference>
<sequence>MVVKLFDNRILDDLCSKEQLDLLDSVDRLRSQGIDHYVSLPQIIVCGDQSSGKSSVLEAISGVSFPVKSNLCTRFPTELILRKTPHVGVSVSIVPDHSHIETERISLSNFRETLDGFHALPDLIDSAKRAMAIGSFGRAFSKDLLRIEISGPDRSHLTIVDLPGLIHSETKQQSAADVELVQDVVKSYMKEPRSIILAVVSAKNDYANQIVLKLARAADKAGTRTLGVITKPDTLMQGSASESVYVSLAQNLDVEFRLGWHVLRNMDSETGVWSLPKRDGEEKKFFAEGIWRTLPESILGIAPLRERLSKLLLAQIAAELPSLIDEIEVKSATCRAQLQRLGLPRASIEEQRLYLLTLSQTFQSLTKAAVDGTYNNDFFEDIKANAGYQKRIRAVIQNLNQSFAETMAHEGHYYSVADRSEDVPGQKCSPKVKVVTRAKFLNHIETLMKRSRGCELPGTFNPMIISDLFREQSRPWEGLARKHLEQVSRSVRSFLERLVSHIADPSTNSALFQRLVEPAFEDIVEDAKRKTTNLLIPHQQGHPITYNHYFTETVQEMKKKRNRAELTSIIQDAFGVKTLLPSDHSPYMEMPRDFCPLLEALMEHNNPDMNQYACSEALDCMQAYYKVACKRFIDDIAVEAVETSLLAKLSDILSPLKVTYLAADEVTSVAGESDESRAKRKQLTNQLDVLVHGLETCKKFVVGTLHDLSLLSLNTGWSEGITDGEPAQVEVIDDDQVYHTEAVAEPQAGPELDEALSGVTNAVEAVTEPPDDEWGFTTTVKSVKKEKKKLKKNPN</sequence>
<dbReference type="PROSITE" id="PS51718">
    <property type="entry name" value="G_DYNAMIN_2"/>
    <property type="match status" value="1"/>
</dbReference>
<dbReference type="Pfam" id="PF00350">
    <property type="entry name" value="Dynamin_N"/>
    <property type="match status" value="1"/>
</dbReference>
<dbReference type="GO" id="GO:0000266">
    <property type="term" value="P:mitochondrial fission"/>
    <property type="evidence" value="ECO:0007669"/>
    <property type="project" value="TreeGrafter"/>
</dbReference>
<dbReference type="InterPro" id="IPR030381">
    <property type="entry name" value="G_DYNAMIN_dom"/>
</dbReference>
<dbReference type="Gene3D" id="3.40.50.300">
    <property type="entry name" value="P-loop containing nucleotide triphosphate hydrolases"/>
    <property type="match status" value="1"/>
</dbReference>
<dbReference type="PANTHER" id="PTHR11566">
    <property type="entry name" value="DYNAMIN"/>
    <property type="match status" value="1"/>
</dbReference>
<evidence type="ECO:0000259" key="3">
    <source>
        <dbReference type="PROSITE" id="PS51388"/>
    </source>
</evidence>
<dbReference type="InterPro" id="IPR045063">
    <property type="entry name" value="Dynamin_N"/>
</dbReference>
<dbReference type="GO" id="GO:0005739">
    <property type="term" value="C:mitochondrion"/>
    <property type="evidence" value="ECO:0007669"/>
    <property type="project" value="TreeGrafter"/>
</dbReference>
<dbReference type="InterPro" id="IPR020850">
    <property type="entry name" value="GED_dom"/>
</dbReference>
<keyword evidence="2" id="KW-0342">GTP-binding</keyword>
<reference evidence="5" key="1">
    <citation type="submission" date="2022-10" db="EMBL/GenBank/DDBJ databases">
        <title>Tapping the CABI collections for fungal endophytes: first genome assemblies for Collariella, Neodidymelliopsis, Ascochyta clinopodiicola, Didymella pomorum, Didymosphaeria variabile, Neocosmospora piperis and Neocucurbitaria cava.</title>
        <authorList>
            <person name="Hill R."/>
        </authorList>
    </citation>
    <scope>NUCLEOTIDE SEQUENCE</scope>
    <source>
        <strain evidence="5">IMI 360193</strain>
    </source>
</reference>
<keyword evidence="6" id="KW-1185">Reference proteome</keyword>
<dbReference type="PROSITE" id="PS51388">
    <property type="entry name" value="GED"/>
    <property type="match status" value="1"/>
</dbReference>
<dbReference type="GO" id="GO:0005525">
    <property type="term" value="F:GTP binding"/>
    <property type="evidence" value="ECO:0007669"/>
    <property type="project" value="InterPro"/>
</dbReference>
<dbReference type="AlphaFoldDB" id="A0A9W8WR96"/>
<dbReference type="CDD" id="cd08771">
    <property type="entry name" value="DLP_1"/>
    <property type="match status" value="1"/>
</dbReference>
<evidence type="ECO:0000259" key="4">
    <source>
        <dbReference type="PROSITE" id="PS51718"/>
    </source>
</evidence>
<evidence type="ECO:0000256" key="2">
    <source>
        <dbReference type="ARBA" id="ARBA00023134"/>
    </source>
</evidence>
<accession>A0A9W8WR96</accession>
<dbReference type="GO" id="GO:0016559">
    <property type="term" value="P:peroxisome fission"/>
    <property type="evidence" value="ECO:0007669"/>
    <property type="project" value="TreeGrafter"/>
</dbReference>
<dbReference type="InterPro" id="IPR027417">
    <property type="entry name" value="P-loop_NTPase"/>
</dbReference>
<dbReference type="GO" id="GO:0005874">
    <property type="term" value="C:microtubule"/>
    <property type="evidence" value="ECO:0007669"/>
    <property type="project" value="TreeGrafter"/>
</dbReference>
<comment type="caution">
    <text evidence="5">The sequence shown here is derived from an EMBL/GenBank/DDBJ whole genome shotgun (WGS) entry which is preliminary data.</text>
</comment>
<feature type="domain" description="GED" evidence="3">
    <location>
        <begin position="614"/>
        <end position="705"/>
    </location>
</feature>
<dbReference type="InterPro" id="IPR022812">
    <property type="entry name" value="Dynamin"/>
</dbReference>
<gene>
    <name evidence="5" type="ORF">N0V87_009614</name>
</gene>
<dbReference type="OrthoDB" id="415706at2759"/>
<dbReference type="Pfam" id="PF01031">
    <property type="entry name" value="Dynamin_M"/>
    <property type="match status" value="1"/>
</dbReference>
<dbReference type="PANTHER" id="PTHR11566:SF21">
    <property type="entry name" value="DYNAMIN RELATED PROTEIN 1, ISOFORM A"/>
    <property type="match status" value="1"/>
</dbReference>
<proteinExistence type="predicted"/>
<protein>
    <submittedName>
        <fullName evidence="5">Uncharacterized protein</fullName>
    </submittedName>
</protein>
<dbReference type="GO" id="GO:0006897">
    <property type="term" value="P:endocytosis"/>
    <property type="evidence" value="ECO:0007669"/>
    <property type="project" value="TreeGrafter"/>
</dbReference>
<dbReference type="Proteomes" id="UP001140562">
    <property type="component" value="Unassembled WGS sequence"/>
</dbReference>
<dbReference type="InterPro" id="IPR001401">
    <property type="entry name" value="Dynamin_GTPase"/>
</dbReference>
<dbReference type="GO" id="GO:0008017">
    <property type="term" value="F:microtubule binding"/>
    <property type="evidence" value="ECO:0007669"/>
    <property type="project" value="TreeGrafter"/>
</dbReference>
<dbReference type="PRINTS" id="PR00195">
    <property type="entry name" value="DYNAMIN"/>
</dbReference>
<dbReference type="GO" id="GO:0003924">
    <property type="term" value="F:GTPase activity"/>
    <property type="evidence" value="ECO:0007669"/>
    <property type="project" value="InterPro"/>
</dbReference>
<dbReference type="Gene3D" id="1.20.120.1240">
    <property type="entry name" value="Dynamin, middle domain"/>
    <property type="match status" value="1"/>
</dbReference>
<dbReference type="FunFam" id="3.40.50.300:FF:001425">
    <property type="entry name" value="Dynamin GTPase, putative"/>
    <property type="match status" value="1"/>
</dbReference>
<organism evidence="5 6">
    <name type="scientific">Didymella glomerata</name>
    <dbReference type="NCBI Taxonomy" id="749621"/>
    <lineage>
        <taxon>Eukaryota</taxon>
        <taxon>Fungi</taxon>
        <taxon>Dikarya</taxon>
        <taxon>Ascomycota</taxon>
        <taxon>Pezizomycotina</taxon>
        <taxon>Dothideomycetes</taxon>
        <taxon>Pleosporomycetidae</taxon>
        <taxon>Pleosporales</taxon>
        <taxon>Pleosporineae</taxon>
        <taxon>Didymellaceae</taxon>
        <taxon>Didymella</taxon>
    </lineage>
</organism>
<name>A0A9W8WR96_9PLEO</name>
<keyword evidence="1" id="KW-0547">Nucleotide-binding</keyword>
<evidence type="ECO:0000256" key="1">
    <source>
        <dbReference type="ARBA" id="ARBA00022741"/>
    </source>
</evidence>
<dbReference type="SMART" id="SM00053">
    <property type="entry name" value="DYNc"/>
    <property type="match status" value="1"/>
</dbReference>
<dbReference type="GO" id="GO:0016020">
    <property type="term" value="C:membrane"/>
    <property type="evidence" value="ECO:0007669"/>
    <property type="project" value="TreeGrafter"/>
</dbReference>